<gene>
    <name evidence="2" type="ORF">PAC_16651</name>
</gene>
<evidence type="ECO:0000313" key="3">
    <source>
        <dbReference type="Proteomes" id="UP000184330"/>
    </source>
</evidence>
<dbReference type="EMBL" id="FJOG01000039">
    <property type="protein sequence ID" value="CZR66750.1"/>
    <property type="molecule type" value="Genomic_DNA"/>
</dbReference>
<evidence type="ECO:0000256" key="1">
    <source>
        <dbReference type="SAM" id="MobiDB-lite"/>
    </source>
</evidence>
<proteinExistence type="predicted"/>
<dbReference type="Proteomes" id="UP000184330">
    <property type="component" value="Unassembled WGS sequence"/>
</dbReference>
<dbReference type="OrthoDB" id="5425892at2759"/>
<sequence length="148" mass="16548">MESPPKLTNPFAVSSSNTHEPTSSSMRTTRSSANLTSPISPTTIPTTESTSDLSSSTSTAQPMSIKIDGRRNSFGEILPSPVAEWKPSFNRVQSWNREDRKREVVLKRELLDHEGRGGGFSEVERERVSDEGYVHDEKVREGLWRNEA</sequence>
<reference evidence="2 3" key="1">
    <citation type="submission" date="2016-03" db="EMBL/GenBank/DDBJ databases">
        <authorList>
            <person name="Ploux O."/>
        </authorList>
    </citation>
    <scope>NUCLEOTIDE SEQUENCE [LARGE SCALE GENOMIC DNA]</scope>
    <source>
        <strain evidence="2 3">UAMH 11012</strain>
    </source>
</reference>
<organism evidence="2 3">
    <name type="scientific">Phialocephala subalpina</name>
    <dbReference type="NCBI Taxonomy" id="576137"/>
    <lineage>
        <taxon>Eukaryota</taxon>
        <taxon>Fungi</taxon>
        <taxon>Dikarya</taxon>
        <taxon>Ascomycota</taxon>
        <taxon>Pezizomycotina</taxon>
        <taxon>Leotiomycetes</taxon>
        <taxon>Helotiales</taxon>
        <taxon>Mollisiaceae</taxon>
        <taxon>Phialocephala</taxon>
        <taxon>Phialocephala fortinii species complex</taxon>
    </lineage>
</organism>
<dbReference type="AlphaFoldDB" id="A0A1L7XNV5"/>
<keyword evidence="3" id="KW-1185">Reference proteome</keyword>
<name>A0A1L7XNV5_9HELO</name>
<evidence type="ECO:0000313" key="2">
    <source>
        <dbReference type="EMBL" id="CZR66750.1"/>
    </source>
</evidence>
<accession>A0A1L7XNV5</accession>
<feature type="region of interest" description="Disordered" evidence="1">
    <location>
        <begin position="1"/>
        <end position="73"/>
    </location>
</feature>
<feature type="compositionally biased region" description="Low complexity" evidence="1">
    <location>
        <begin position="14"/>
        <end position="59"/>
    </location>
</feature>
<protein>
    <submittedName>
        <fullName evidence="2">Uncharacterized protein</fullName>
    </submittedName>
</protein>